<evidence type="ECO:0000313" key="10">
    <source>
        <dbReference type="EMBL" id="EHA98251.1"/>
    </source>
</evidence>
<dbReference type="GO" id="GO:0005524">
    <property type="term" value="F:ATP binding"/>
    <property type="evidence" value="ECO:0007669"/>
    <property type="project" value="UniProtKB-KW"/>
</dbReference>
<dbReference type="Pfam" id="PF00069">
    <property type="entry name" value="Pkinase"/>
    <property type="match status" value="1"/>
</dbReference>
<reference evidence="10 11" key="1">
    <citation type="journal article" date="2011" name="Nature">
        <title>Genome sequencing reveals insights into physiology and longevity of the naked mole rat.</title>
        <authorList>
            <person name="Kim E.B."/>
            <person name="Fang X."/>
            <person name="Fushan A.A."/>
            <person name="Huang Z."/>
            <person name="Lobanov A.V."/>
            <person name="Han L."/>
            <person name="Marino S.M."/>
            <person name="Sun X."/>
            <person name="Turanov A.A."/>
            <person name="Yang P."/>
            <person name="Yim S.H."/>
            <person name="Zhao X."/>
            <person name="Kasaikina M.V."/>
            <person name="Stoletzki N."/>
            <person name="Peng C."/>
            <person name="Polak P."/>
            <person name="Xiong Z."/>
            <person name="Kiezun A."/>
            <person name="Zhu Y."/>
            <person name="Chen Y."/>
            <person name="Kryukov G.V."/>
            <person name="Zhang Q."/>
            <person name="Peshkin L."/>
            <person name="Yang L."/>
            <person name="Bronson R.T."/>
            <person name="Buffenstein R."/>
            <person name="Wang B."/>
            <person name="Han C."/>
            <person name="Li Q."/>
            <person name="Chen L."/>
            <person name="Zhao W."/>
            <person name="Sunyaev S.R."/>
            <person name="Park T.J."/>
            <person name="Zhang G."/>
            <person name="Wang J."/>
            <person name="Gladyshev V.N."/>
        </authorList>
    </citation>
    <scope>NUCLEOTIDE SEQUENCE [LARGE SCALE GENOMIC DNA]</scope>
</reference>
<evidence type="ECO:0000256" key="6">
    <source>
        <dbReference type="ARBA" id="ARBA00022840"/>
    </source>
</evidence>
<sequence length="179" mass="19965">MSSSHSHQENCEVLARFDKGGFGRIFLAKHWGTGMLVAVKELEKAKVPAACITSEVEILQDLEHPNLVQLLEVIKTKNEVYLVLEYVTGGNLQQRILRTENHRLPEEEARGIFRDIMGAVDYCHAQGIVHGDLKPQNVLIDSKGHTKICDFGAGCRFLPGQEVAMAYGTEKFCAPERFA</sequence>
<evidence type="ECO:0000259" key="9">
    <source>
        <dbReference type="PROSITE" id="PS50011"/>
    </source>
</evidence>
<dbReference type="GO" id="GO:0035556">
    <property type="term" value="P:intracellular signal transduction"/>
    <property type="evidence" value="ECO:0007669"/>
    <property type="project" value="TreeGrafter"/>
</dbReference>
<evidence type="ECO:0000256" key="8">
    <source>
        <dbReference type="ARBA" id="ARBA00048679"/>
    </source>
</evidence>
<dbReference type="PANTHER" id="PTHR24346">
    <property type="entry name" value="MAP/MICROTUBULE AFFINITY-REGULATING KINASE"/>
    <property type="match status" value="1"/>
</dbReference>
<dbReference type="Gene3D" id="1.10.510.10">
    <property type="entry name" value="Transferase(Phosphotransferase) domain 1"/>
    <property type="match status" value="1"/>
</dbReference>
<evidence type="ECO:0000256" key="4">
    <source>
        <dbReference type="ARBA" id="ARBA00022741"/>
    </source>
</evidence>
<dbReference type="EMBL" id="JH166001">
    <property type="protein sequence ID" value="EHA98251.1"/>
    <property type="molecule type" value="Genomic_DNA"/>
</dbReference>
<dbReference type="FunFam" id="1.10.510.10:FF:000571">
    <property type="entry name" value="Maternal embryonic leucine zipper kinase"/>
    <property type="match status" value="1"/>
</dbReference>
<dbReference type="SUPFAM" id="SSF56112">
    <property type="entry name" value="Protein kinase-like (PK-like)"/>
    <property type="match status" value="1"/>
</dbReference>
<accession>G5AMJ1</accession>
<evidence type="ECO:0000256" key="3">
    <source>
        <dbReference type="ARBA" id="ARBA00022679"/>
    </source>
</evidence>
<organism evidence="10 11">
    <name type="scientific">Heterocephalus glaber</name>
    <name type="common">Naked mole rat</name>
    <dbReference type="NCBI Taxonomy" id="10181"/>
    <lineage>
        <taxon>Eukaryota</taxon>
        <taxon>Metazoa</taxon>
        <taxon>Chordata</taxon>
        <taxon>Craniata</taxon>
        <taxon>Vertebrata</taxon>
        <taxon>Euteleostomi</taxon>
        <taxon>Mammalia</taxon>
        <taxon>Eutheria</taxon>
        <taxon>Euarchontoglires</taxon>
        <taxon>Glires</taxon>
        <taxon>Rodentia</taxon>
        <taxon>Hystricomorpha</taxon>
        <taxon>Bathyergidae</taxon>
        <taxon>Heterocephalus</taxon>
    </lineage>
</organism>
<name>G5AMJ1_HETGA</name>
<dbReference type="InterPro" id="IPR008271">
    <property type="entry name" value="Ser/Thr_kinase_AS"/>
</dbReference>
<dbReference type="InterPro" id="IPR000719">
    <property type="entry name" value="Prot_kinase_dom"/>
</dbReference>
<evidence type="ECO:0000256" key="7">
    <source>
        <dbReference type="ARBA" id="ARBA00047899"/>
    </source>
</evidence>
<evidence type="ECO:0000256" key="5">
    <source>
        <dbReference type="ARBA" id="ARBA00022777"/>
    </source>
</evidence>
<dbReference type="EC" id="2.7.11.1" evidence="1"/>
<dbReference type="PANTHER" id="PTHR24346:SF82">
    <property type="entry name" value="KP78A-RELATED"/>
    <property type="match status" value="1"/>
</dbReference>
<comment type="catalytic activity">
    <reaction evidence="8">
        <text>L-seryl-[protein] + ATP = O-phospho-L-seryl-[protein] + ADP + H(+)</text>
        <dbReference type="Rhea" id="RHEA:17989"/>
        <dbReference type="Rhea" id="RHEA-COMP:9863"/>
        <dbReference type="Rhea" id="RHEA-COMP:11604"/>
        <dbReference type="ChEBI" id="CHEBI:15378"/>
        <dbReference type="ChEBI" id="CHEBI:29999"/>
        <dbReference type="ChEBI" id="CHEBI:30616"/>
        <dbReference type="ChEBI" id="CHEBI:83421"/>
        <dbReference type="ChEBI" id="CHEBI:456216"/>
        <dbReference type="EC" id="2.7.11.1"/>
    </reaction>
</comment>
<dbReference type="SMART" id="SM00220">
    <property type="entry name" value="S_TKc"/>
    <property type="match status" value="1"/>
</dbReference>
<evidence type="ECO:0000256" key="1">
    <source>
        <dbReference type="ARBA" id="ARBA00012513"/>
    </source>
</evidence>
<evidence type="ECO:0000256" key="2">
    <source>
        <dbReference type="ARBA" id="ARBA00022527"/>
    </source>
</evidence>
<dbReference type="AlphaFoldDB" id="G5AMJ1"/>
<dbReference type="PROSITE" id="PS00108">
    <property type="entry name" value="PROTEIN_KINASE_ST"/>
    <property type="match status" value="1"/>
</dbReference>
<evidence type="ECO:0000313" key="11">
    <source>
        <dbReference type="Proteomes" id="UP000006813"/>
    </source>
</evidence>
<dbReference type="InParanoid" id="G5AMJ1"/>
<proteinExistence type="predicted"/>
<keyword evidence="6" id="KW-0067">ATP-binding</keyword>
<dbReference type="InterPro" id="IPR011009">
    <property type="entry name" value="Kinase-like_dom_sf"/>
</dbReference>
<comment type="catalytic activity">
    <reaction evidence="7">
        <text>L-threonyl-[protein] + ATP = O-phospho-L-threonyl-[protein] + ADP + H(+)</text>
        <dbReference type="Rhea" id="RHEA:46608"/>
        <dbReference type="Rhea" id="RHEA-COMP:11060"/>
        <dbReference type="Rhea" id="RHEA-COMP:11605"/>
        <dbReference type="ChEBI" id="CHEBI:15378"/>
        <dbReference type="ChEBI" id="CHEBI:30013"/>
        <dbReference type="ChEBI" id="CHEBI:30616"/>
        <dbReference type="ChEBI" id="CHEBI:61977"/>
        <dbReference type="ChEBI" id="CHEBI:456216"/>
        <dbReference type="EC" id="2.7.11.1"/>
    </reaction>
</comment>
<dbReference type="GO" id="GO:0005737">
    <property type="term" value="C:cytoplasm"/>
    <property type="evidence" value="ECO:0007669"/>
    <property type="project" value="TreeGrafter"/>
</dbReference>
<keyword evidence="3" id="KW-0808">Transferase</keyword>
<keyword evidence="4" id="KW-0547">Nucleotide-binding</keyword>
<gene>
    <name evidence="10" type="ORF">GW7_06222</name>
</gene>
<feature type="domain" description="Protein kinase" evidence="9">
    <location>
        <begin position="11"/>
        <end position="179"/>
    </location>
</feature>
<keyword evidence="2" id="KW-0723">Serine/threonine-protein kinase</keyword>
<dbReference type="PROSITE" id="PS50011">
    <property type="entry name" value="PROTEIN_KINASE_DOM"/>
    <property type="match status" value="1"/>
</dbReference>
<dbReference type="Proteomes" id="UP000006813">
    <property type="component" value="Unassembled WGS sequence"/>
</dbReference>
<dbReference type="STRING" id="10181.G5AMJ1"/>
<keyword evidence="5 10" id="KW-0418">Kinase</keyword>
<dbReference type="GO" id="GO:0004674">
    <property type="term" value="F:protein serine/threonine kinase activity"/>
    <property type="evidence" value="ECO:0007669"/>
    <property type="project" value="UniProtKB-KW"/>
</dbReference>
<protein>
    <recommendedName>
        <fullName evidence="1">non-specific serine/threonine protein kinase</fullName>
        <ecNumber evidence="1">2.7.11.1</ecNumber>
    </recommendedName>
</protein>